<name>A0ABV2QNP4_9MICO</name>
<reference evidence="3 4" key="1">
    <citation type="submission" date="2024-06" db="EMBL/GenBank/DDBJ databases">
        <title>Sorghum-associated microbial communities from plants grown in Nebraska, USA.</title>
        <authorList>
            <person name="Schachtman D."/>
        </authorList>
    </citation>
    <scope>NUCLEOTIDE SEQUENCE [LARGE SCALE GENOMIC DNA]</scope>
    <source>
        <strain evidence="3 4">2857</strain>
    </source>
</reference>
<dbReference type="Gene3D" id="3.40.190.170">
    <property type="entry name" value="Bacterial extracellular solute-binding protein, family 7"/>
    <property type="match status" value="1"/>
</dbReference>
<evidence type="ECO:0000313" key="4">
    <source>
        <dbReference type="Proteomes" id="UP001549257"/>
    </source>
</evidence>
<dbReference type="PANTHER" id="PTHR33376:SF4">
    <property type="entry name" value="SIALIC ACID-BINDING PERIPLASMIC PROTEIN SIAP"/>
    <property type="match status" value="1"/>
</dbReference>
<accession>A0ABV2QNP4</accession>
<dbReference type="PANTHER" id="PTHR33376">
    <property type="match status" value="1"/>
</dbReference>
<evidence type="ECO:0000256" key="2">
    <source>
        <dbReference type="SAM" id="SignalP"/>
    </source>
</evidence>
<comment type="caution">
    <text evidence="3">The sequence shown here is derived from an EMBL/GenBank/DDBJ whole genome shotgun (WGS) entry which is preliminary data.</text>
</comment>
<feature type="chain" id="PRO_5045728715" evidence="2">
    <location>
        <begin position="32"/>
        <end position="347"/>
    </location>
</feature>
<keyword evidence="4" id="KW-1185">Reference proteome</keyword>
<dbReference type="Pfam" id="PF03480">
    <property type="entry name" value="DctP"/>
    <property type="match status" value="1"/>
</dbReference>
<proteinExistence type="predicted"/>
<organism evidence="3 4">
    <name type="scientific">Conyzicola nivalis</name>
    <dbReference type="NCBI Taxonomy" id="1477021"/>
    <lineage>
        <taxon>Bacteria</taxon>
        <taxon>Bacillati</taxon>
        <taxon>Actinomycetota</taxon>
        <taxon>Actinomycetes</taxon>
        <taxon>Micrococcales</taxon>
        <taxon>Microbacteriaceae</taxon>
        <taxon>Conyzicola</taxon>
    </lineage>
</organism>
<dbReference type="EMBL" id="JBEPSJ010000002">
    <property type="protein sequence ID" value="MET4582665.1"/>
    <property type="molecule type" value="Genomic_DNA"/>
</dbReference>
<dbReference type="NCBIfam" id="NF037995">
    <property type="entry name" value="TRAP_S1"/>
    <property type="match status" value="1"/>
</dbReference>
<dbReference type="InterPro" id="IPR038404">
    <property type="entry name" value="TRAP_DctP_sf"/>
</dbReference>
<evidence type="ECO:0000256" key="1">
    <source>
        <dbReference type="ARBA" id="ARBA00022729"/>
    </source>
</evidence>
<dbReference type="InterPro" id="IPR018389">
    <property type="entry name" value="DctP_fam"/>
</dbReference>
<evidence type="ECO:0000313" key="3">
    <source>
        <dbReference type="EMBL" id="MET4582665.1"/>
    </source>
</evidence>
<sequence length="347" mass="38009">MSHAHSKSRVVFASSVLTAGALLLAGCSSPADDGGEATGGNEDVTLTVATSQPETTPNYYCGVELLKERLEEADIGFTVDLFPASQLGPDTERFAAVQAGDIDIDLQGASALSATYEPIGVVDAAYVFNDVDHAFEWIDNESSDLFAGFNEETGARIVDGWFFGNRTFTTKDTPIESPDDLEGLPIRFPDSPQFLANAEAMGVTPVAVANEEIYVSLQQGIAVGQENPIVATHSQSFDEILKVASLNNHQVGIHWLVVSEKTYDKMSDEQAELLEETIHGIRAENRDCVDEETNKILDEYRADDSFTVVEEEDVDKEAFIEKAEEFFNSYYDGERLELYTAIRGMTE</sequence>
<feature type="signal peptide" evidence="2">
    <location>
        <begin position="1"/>
        <end position="31"/>
    </location>
</feature>
<gene>
    <name evidence="3" type="ORF">ABIE21_002175</name>
</gene>
<dbReference type="Proteomes" id="UP001549257">
    <property type="component" value="Unassembled WGS sequence"/>
</dbReference>
<dbReference type="PROSITE" id="PS51257">
    <property type="entry name" value="PROKAR_LIPOPROTEIN"/>
    <property type="match status" value="1"/>
</dbReference>
<dbReference type="RefSeq" id="WP_354024843.1">
    <property type="nucleotide sequence ID" value="NZ_JBEPSJ010000002.1"/>
</dbReference>
<protein>
    <submittedName>
        <fullName evidence="3">TRAP-type C4-dicarboxylate transport system substrate-binding protein</fullName>
    </submittedName>
</protein>
<keyword evidence="1 2" id="KW-0732">Signal</keyword>